<keyword evidence="3" id="KW-1133">Transmembrane helix</keyword>
<evidence type="ECO:0000256" key="4">
    <source>
        <dbReference type="SAM" id="SignalP"/>
    </source>
</evidence>
<dbReference type="STRING" id="283909.R7TY85"/>
<dbReference type="InterPro" id="IPR016187">
    <property type="entry name" value="CTDL_fold"/>
</dbReference>
<keyword evidence="1" id="KW-1015">Disulfide bond</keyword>
<dbReference type="PANTHER" id="PTHR22803">
    <property type="entry name" value="MANNOSE, PHOSPHOLIPASE, LECTIN RECEPTOR RELATED"/>
    <property type="match status" value="1"/>
</dbReference>
<evidence type="ECO:0000259" key="5">
    <source>
        <dbReference type="PROSITE" id="PS50041"/>
    </source>
</evidence>
<dbReference type="InterPro" id="IPR016186">
    <property type="entry name" value="C-type_lectin-like/link_sf"/>
</dbReference>
<dbReference type="EMBL" id="AMQN01010288">
    <property type="status" value="NOT_ANNOTATED_CDS"/>
    <property type="molecule type" value="Genomic_DNA"/>
</dbReference>
<feature type="transmembrane region" description="Helical" evidence="3">
    <location>
        <begin position="264"/>
        <end position="283"/>
    </location>
</feature>
<dbReference type="OMA" id="QQNNMQP"/>
<feature type="region of interest" description="Disordered" evidence="2">
    <location>
        <begin position="230"/>
        <end position="257"/>
    </location>
</feature>
<dbReference type="SUPFAM" id="SSF56436">
    <property type="entry name" value="C-type lectin-like"/>
    <property type="match status" value="1"/>
</dbReference>
<feature type="signal peptide" evidence="4">
    <location>
        <begin position="1"/>
        <end position="29"/>
    </location>
</feature>
<evidence type="ECO:0000256" key="3">
    <source>
        <dbReference type="SAM" id="Phobius"/>
    </source>
</evidence>
<name>R7TY85_CAPTE</name>
<keyword evidence="8" id="KW-1185">Reference proteome</keyword>
<evidence type="ECO:0000256" key="2">
    <source>
        <dbReference type="SAM" id="MobiDB-lite"/>
    </source>
</evidence>
<dbReference type="Pfam" id="PF00059">
    <property type="entry name" value="Lectin_C"/>
    <property type="match status" value="1"/>
</dbReference>
<dbReference type="InterPro" id="IPR018378">
    <property type="entry name" value="C-type_lectin_CS"/>
</dbReference>
<dbReference type="EMBL" id="KB307500">
    <property type="protein sequence ID" value="ELT98853.1"/>
    <property type="molecule type" value="Genomic_DNA"/>
</dbReference>
<keyword evidence="4" id="KW-0732">Signal</keyword>
<sequence length="416" mass="45207">MRNPERRTVGSAWAFNVLVMLRMCSLNAGETPCDDDWKFFGGSCYLVREENSIQASAQDYCEMYESNLASIHSDGEQEFIHSILNFGGEQHQAWIGLTCDSDCMMERLNWRWVDGSPMDYNEPWGLGEPDSYDPCARLRSDNKWANIACSLVFYSVCEKPGKETEESGGGSTTVATPTPSIARTTTTTIKTTVITAVTPPNMQSDAASSFLTTKNTTINKITTVVQSSSASVTTEASSGNEMDTSTATNGATNSTNEQGSTANYVIAVLSVLLIVVIVAFIYFNREKIIKTKSKEWSVHDGDQIETTTDANSTPCGQVNDNVYSGIDDTKSIHVDEDITGQERPKSGKYGKYISVDISSDGSAPKKATHVYDNADVNSDRPAQNTSDPVDASGDPVAIDNEGLYERPQNEAVSVPA</sequence>
<dbReference type="Gene3D" id="3.10.100.10">
    <property type="entry name" value="Mannose-Binding Protein A, subunit A"/>
    <property type="match status" value="1"/>
</dbReference>
<dbReference type="Proteomes" id="UP000014760">
    <property type="component" value="Unassembled WGS sequence"/>
</dbReference>
<proteinExistence type="predicted"/>
<keyword evidence="3" id="KW-0812">Transmembrane</keyword>
<dbReference type="OrthoDB" id="8935730at2759"/>
<dbReference type="SMART" id="SM00034">
    <property type="entry name" value="CLECT"/>
    <property type="match status" value="1"/>
</dbReference>
<protein>
    <recommendedName>
        <fullName evidence="5">C-type lectin domain-containing protein</fullName>
    </recommendedName>
</protein>
<evidence type="ECO:0000313" key="6">
    <source>
        <dbReference type="EMBL" id="ELT98853.1"/>
    </source>
</evidence>
<reference evidence="7" key="3">
    <citation type="submission" date="2015-06" db="UniProtKB">
        <authorList>
            <consortium name="EnsemblMetazoa"/>
        </authorList>
    </citation>
    <scope>IDENTIFICATION</scope>
</reference>
<dbReference type="EnsemblMetazoa" id="CapteT195885">
    <property type="protein sequence ID" value="CapteP195885"/>
    <property type="gene ID" value="CapteG195885"/>
</dbReference>
<dbReference type="PROSITE" id="PS50041">
    <property type="entry name" value="C_TYPE_LECTIN_2"/>
    <property type="match status" value="1"/>
</dbReference>
<evidence type="ECO:0000313" key="8">
    <source>
        <dbReference type="Proteomes" id="UP000014760"/>
    </source>
</evidence>
<dbReference type="InterPro" id="IPR050111">
    <property type="entry name" value="C-type_lectin/snaclec_domain"/>
</dbReference>
<reference evidence="6 8" key="2">
    <citation type="journal article" date="2013" name="Nature">
        <title>Insights into bilaterian evolution from three spiralian genomes.</title>
        <authorList>
            <person name="Simakov O."/>
            <person name="Marletaz F."/>
            <person name="Cho S.J."/>
            <person name="Edsinger-Gonzales E."/>
            <person name="Havlak P."/>
            <person name="Hellsten U."/>
            <person name="Kuo D.H."/>
            <person name="Larsson T."/>
            <person name="Lv J."/>
            <person name="Arendt D."/>
            <person name="Savage R."/>
            <person name="Osoegawa K."/>
            <person name="de Jong P."/>
            <person name="Grimwood J."/>
            <person name="Chapman J.A."/>
            <person name="Shapiro H."/>
            <person name="Aerts A."/>
            <person name="Otillar R.P."/>
            <person name="Terry A.Y."/>
            <person name="Boore J.L."/>
            <person name="Grigoriev I.V."/>
            <person name="Lindberg D.R."/>
            <person name="Seaver E.C."/>
            <person name="Weisblat D.A."/>
            <person name="Putnam N.H."/>
            <person name="Rokhsar D.S."/>
        </authorList>
    </citation>
    <scope>NUCLEOTIDE SEQUENCE</scope>
    <source>
        <strain evidence="6 8">I ESC-2004</strain>
    </source>
</reference>
<feature type="region of interest" description="Disordered" evidence="2">
    <location>
        <begin position="360"/>
        <end position="416"/>
    </location>
</feature>
<keyword evidence="3" id="KW-0472">Membrane</keyword>
<gene>
    <name evidence="6" type="ORF">CAPTEDRAFT_195885</name>
</gene>
<evidence type="ECO:0000256" key="1">
    <source>
        <dbReference type="ARBA" id="ARBA00023157"/>
    </source>
</evidence>
<dbReference type="InterPro" id="IPR001304">
    <property type="entry name" value="C-type_lectin-like"/>
</dbReference>
<feature type="compositionally biased region" description="Low complexity" evidence="2">
    <location>
        <begin position="230"/>
        <end position="256"/>
    </location>
</feature>
<feature type="domain" description="C-type lectin" evidence="5">
    <location>
        <begin position="40"/>
        <end position="158"/>
    </location>
</feature>
<accession>R7TY85</accession>
<dbReference type="PROSITE" id="PS00615">
    <property type="entry name" value="C_TYPE_LECTIN_1"/>
    <property type="match status" value="1"/>
</dbReference>
<feature type="chain" id="PRO_5008787457" description="C-type lectin domain-containing protein" evidence="4">
    <location>
        <begin position="30"/>
        <end position="416"/>
    </location>
</feature>
<dbReference type="AlphaFoldDB" id="R7TY85"/>
<evidence type="ECO:0000313" key="7">
    <source>
        <dbReference type="EnsemblMetazoa" id="CapteP195885"/>
    </source>
</evidence>
<dbReference type="HOGENOM" id="CLU_636548_0_0_1"/>
<organism evidence="6">
    <name type="scientific">Capitella teleta</name>
    <name type="common">Polychaete worm</name>
    <dbReference type="NCBI Taxonomy" id="283909"/>
    <lineage>
        <taxon>Eukaryota</taxon>
        <taxon>Metazoa</taxon>
        <taxon>Spiralia</taxon>
        <taxon>Lophotrochozoa</taxon>
        <taxon>Annelida</taxon>
        <taxon>Polychaeta</taxon>
        <taxon>Sedentaria</taxon>
        <taxon>Scolecida</taxon>
        <taxon>Capitellidae</taxon>
        <taxon>Capitella</taxon>
    </lineage>
</organism>
<reference evidence="8" key="1">
    <citation type="submission" date="2012-12" db="EMBL/GenBank/DDBJ databases">
        <authorList>
            <person name="Hellsten U."/>
            <person name="Grimwood J."/>
            <person name="Chapman J.A."/>
            <person name="Shapiro H."/>
            <person name="Aerts A."/>
            <person name="Otillar R.P."/>
            <person name="Terry A.Y."/>
            <person name="Boore J.L."/>
            <person name="Simakov O."/>
            <person name="Marletaz F."/>
            <person name="Cho S.-J."/>
            <person name="Edsinger-Gonzales E."/>
            <person name="Havlak P."/>
            <person name="Kuo D.-H."/>
            <person name="Larsson T."/>
            <person name="Lv J."/>
            <person name="Arendt D."/>
            <person name="Savage R."/>
            <person name="Osoegawa K."/>
            <person name="de Jong P."/>
            <person name="Lindberg D.R."/>
            <person name="Seaver E.C."/>
            <person name="Weisblat D.A."/>
            <person name="Putnam N.H."/>
            <person name="Grigoriev I.V."/>
            <person name="Rokhsar D.S."/>
        </authorList>
    </citation>
    <scope>NUCLEOTIDE SEQUENCE</scope>
    <source>
        <strain evidence="8">I ESC-2004</strain>
    </source>
</reference>